<evidence type="ECO:0000313" key="8">
    <source>
        <dbReference type="EMBL" id="OGY09739.1"/>
    </source>
</evidence>
<dbReference type="AlphaFoldDB" id="A0A1G1V2Y4"/>
<dbReference type="Pfam" id="PF13440">
    <property type="entry name" value="Polysacc_synt_3"/>
    <property type="match status" value="1"/>
</dbReference>
<feature type="transmembrane region" description="Helical" evidence="7">
    <location>
        <begin position="305"/>
        <end position="328"/>
    </location>
</feature>
<feature type="transmembrane region" description="Helical" evidence="7">
    <location>
        <begin position="376"/>
        <end position="395"/>
    </location>
</feature>
<keyword evidence="5 7" id="KW-1133">Transmembrane helix</keyword>
<evidence type="ECO:0000256" key="6">
    <source>
        <dbReference type="ARBA" id="ARBA00023136"/>
    </source>
</evidence>
<organism evidence="8 9">
    <name type="scientific">Candidatus Blackburnbacteria bacterium RIFCSPHIGHO2_01_FULL_43_15b</name>
    <dbReference type="NCBI Taxonomy" id="1797513"/>
    <lineage>
        <taxon>Bacteria</taxon>
        <taxon>Candidatus Blackburniibacteriota</taxon>
    </lineage>
</organism>
<feature type="transmembrane region" description="Helical" evidence="7">
    <location>
        <begin position="35"/>
        <end position="53"/>
    </location>
</feature>
<feature type="transmembrane region" description="Helical" evidence="7">
    <location>
        <begin position="131"/>
        <end position="151"/>
    </location>
</feature>
<dbReference type="InterPro" id="IPR050833">
    <property type="entry name" value="Poly_Biosynth_Transport"/>
</dbReference>
<dbReference type="PANTHER" id="PTHR30250">
    <property type="entry name" value="PST FAMILY PREDICTED COLANIC ACID TRANSPORTER"/>
    <property type="match status" value="1"/>
</dbReference>
<comment type="subcellular location">
    <subcellularLocation>
        <location evidence="1">Cell membrane</location>
        <topology evidence="1">Multi-pass membrane protein</topology>
    </subcellularLocation>
</comment>
<proteinExistence type="inferred from homology"/>
<feature type="transmembrane region" description="Helical" evidence="7">
    <location>
        <begin position="340"/>
        <end position="364"/>
    </location>
</feature>
<evidence type="ECO:0000256" key="3">
    <source>
        <dbReference type="ARBA" id="ARBA00022475"/>
    </source>
</evidence>
<keyword evidence="3" id="KW-1003">Cell membrane</keyword>
<name>A0A1G1V2Y4_9BACT</name>
<dbReference type="Proteomes" id="UP000177967">
    <property type="component" value="Unassembled WGS sequence"/>
</dbReference>
<reference evidence="8 9" key="1">
    <citation type="journal article" date="2016" name="Nat. Commun.">
        <title>Thousands of microbial genomes shed light on interconnected biogeochemical processes in an aquifer system.</title>
        <authorList>
            <person name="Anantharaman K."/>
            <person name="Brown C.T."/>
            <person name="Hug L.A."/>
            <person name="Sharon I."/>
            <person name="Castelle C.J."/>
            <person name="Probst A.J."/>
            <person name="Thomas B.C."/>
            <person name="Singh A."/>
            <person name="Wilkins M.J."/>
            <person name="Karaoz U."/>
            <person name="Brodie E.L."/>
            <person name="Williams K.H."/>
            <person name="Hubbard S.S."/>
            <person name="Banfield J.F."/>
        </authorList>
    </citation>
    <scope>NUCLEOTIDE SEQUENCE [LARGE SCALE GENOMIC DNA]</scope>
</reference>
<evidence type="ECO:0000256" key="2">
    <source>
        <dbReference type="ARBA" id="ARBA00007430"/>
    </source>
</evidence>
<comment type="similarity">
    <text evidence="2">Belongs to the polysaccharide synthase family.</text>
</comment>
<gene>
    <name evidence="8" type="ORF">A2782_02780</name>
</gene>
<dbReference type="EMBL" id="MHBW01000005">
    <property type="protein sequence ID" value="OGY09739.1"/>
    <property type="molecule type" value="Genomic_DNA"/>
</dbReference>
<dbReference type="GO" id="GO:0005886">
    <property type="term" value="C:plasma membrane"/>
    <property type="evidence" value="ECO:0007669"/>
    <property type="project" value="UniProtKB-SubCell"/>
</dbReference>
<dbReference type="PANTHER" id="PTHR30250:SF10">
    <property type="entry name" value="LIPOPOLYSACCHARIDE BIOSYNTHESIS PROTEIN WZXC"/>
    <property type="match status" value="1"/>
</dbReference>
<feature type="transmembrane region" description="Helical" evidence="7">
    <location>
        <begin position="98"/>
        <end position="119"/>
    </location>
</feature>
<accession>A0A1G1V2Y4</accession>
<sequence>MAQIETVDVVDEGLTLAVVKKRAVSGILALTSRNFILQGINLVSLAFFSALFVKEVFGVYYIVLAIRGFLSYFSDIGLAAALIQKKENVTSEELETTFLVQQLLVISLVIIGFAATPFLSSWQKITGPGVYLLWSFYTAFFLSSLKTIPSVLLERKLEFTRLIIPQILEAAVFNGLTIFLALRGLGILSLAYAVLAQSIVGLVSTYILQPWKPGFMFSTRALKGLFKFGVPYQLNTFLAVIKDDGLTIFLGGLLGPSGIGLLLWAKKWGEAPLKFFMDMVIKVTFPAFARLQDNRQELESALSRSIFFISLLVFPSIVGLVLVAPILLQIIERYKQWQPAILALALFGAHAGFAAVSTPLTNMLNATGKIKTTFKLMIAWVVSTWLLVPFFGAKFGFNGAALGYLLVEAVSVVAIWFGYRAVHFNFFYSVVKPMLAAMMMGIFVRLSILIVPHNMLGVLILVLSGLAVYVLLIFLLVGPSIAQDTRKVFNAILKK</sequence>
<feature type="transmembrane region" description="Helical" evidence="7">
    <location>
        <begin position="163"/>
        <end position="182"/>
    </location>
</feature>
<feature type="transmembrane region" description="Helical" evidence="7">
    <location>
        <begin position="426"/>
        <end position="450"/>
    </location>
</feature>
<feature type="transmembrane region" description="Helical" evidence="7">
    <location>
        <begin position="189"/>
        <end position="208"/>
    </location>
</feature>
<evidence type="ECO:0000256" key="1">
    <source>
        <dbReference type="ARBA" id="ARBA00004651"/>
    </source>
</evidence>
<evidence type="ECO:0000256" key="7">
    <source>
        <dbReference type="SAM" id="Phobius"/>
    </source>
</evidence>
<protein>
    <submittedName>
        <fullName evidence="8">Uncharacterized protein</fullName>
    </submittedName>
</protein>
<keyword evidence="4 7" id="KW-0812">Transmembrane</keyword>
<feature type="transmembrane region" description="Helical" evidence="7">
    <location>
        <begin position="401"/>
        <end position="419"/>
    </location>
</feature>
<evidence type="ECO:0000256" key="4">
    <source>
        <dbReference type="ARBA" id="ARBA00022692"/>
    </source>
</evidence>
<evidence type="ECO:0000313" key="9">
    <source>
        <dbReference type="Proteomes" id="UP000177967"/>
    </source>
</evidence>
<feature type="transmembrane region" description="Helical" evidence="7">
    <location>
        <begin position="246"/>
        <end position="265"/>
    </location>
</feature>
<keyword evidence="6 7" id="KW-0472">Membrane</keyword>
<dbReference type="STRING" id="1797513.A2782_02780"/>
<comment type="caution">
    <text evidence="8">The sequence shown here is derived from an EMBL/GenBank/DDBJ whole genome shotgun (WGS) entry which is preliminary data.</text>
</comment>
<feature type="transmembrane region" description="Helical" evidence="7">
    <location>
        <begin position="456"/>
        <end position="477"/>
    </location>
</feature>
<evidence type="ECO:0000256" key="5">
    <source>
        <dbReference type="ARBA" id="ARBA00022989"/>
    </source>
</evidence>
<feature type="transmembrane region" description="Helical" evidence="7">
    <location>
        <begin position="60"/>
        <end position="83"/>
    </location>
</feature>